<reference evidence="3 4" key="1">
    <citation type="submission" date="2023-04" db="EMBL/GenBank/DDBJ databases">
        <title>Genome of Basidiobolus ranarum AG-B5.</title>
        <authorList>
            <person name="Stajich J.E."/>
            <person name="Carter-House D."/>
            <person name="Gryganskyi A."/>
        </authorList>
    </citation>
    <scope>NUCLEOTIDE SEQUENCE [LARGE SCALE GENOMIC DNA]</scope>
    <source>
        <strain evidence="3 4">AG-B5</strain>
    </source>
</reference>
<dbReference type="Proteomes" id="UP001479436">
    <property type="component" value="Unassembled WGS sequence"/>
</dbReference>
<name>A0ABR2WYI6_9FUNG</name>
<proteinExistence type="predicted"/>
<accession>A0ABR2WYI6</accession>
<feature type="chain" id="PRO_5047286144" evidence="2">
    <location>
        <begin position="20"/>
        <end position="159"/>
    </location>
</feature>
<evidence type="ECO:0000313" key="3">
    <source>
        <dbReference type="EMBL" id="KAK9766583.1"/>
    </source>
</evidence>
<evidence type="ECO:0000313" key="4">
    <source>
        <dbReference type="Proteomes" id="UP001479436"/>
    </source>
</evidence>
<organism evidence="3 4">
    <name type="scientific">Basidiobolus ranarum</name>
    <dbReference type="NCBI Taxonomy" id="34480"/>
    <lineage>
        <taxon>Eukaryota</taxon>
        <taxon>Fungi</taxon>
        <taxon>Fungi incertae sedis</taxon>
        <taxon>Zoopagomycota</taxon>
        <taxon>Entomophthoromycotina</taxon>
        <taxon>Basidiobolomycetes</taxon>
        <taxon>Basidiobolales</taxon>
        <taxon>Basidiobolaceae</taxon>
        <taxon>Basidiobolus</taxon>
    </lineage>
</organism>
<keyword evidence="2" id="KW-0732">Signal</keyword>
<sequence length="159" mass="16687">MKFSSTISFTILALSSVAADLFLQPLPANNTCSDAPTYTKCRENVISSNCLASDSQCLCRQANDAVRCFLSCQQDTRIYNYYPMQTAEQTKLCQNITLPTTPNPVAPSNPGTNPNGSGSGTSSSAKTNPTSNIFSGSSAISSFTVGSAGVILGAVAYFL</sequence>
<evidence type="ECO:0000256" key="2">
    <source>
        <dbReference type="SAM" id="SignalP"/>
    </source>
</evidence>
<keyword evidence="4" id="KW-1185">Reference proteome</keyword>
<evidence type="ECO:0000256" key="1">
    <source>
        <dbReference type="SAM" id="MobiDB-lite"/>
    </source>
</evidence>
<protein>
    <submittedName>
        <fullName evidence="3">Uncharacterized protein</fullName>
    </submittedName>
</protein>
<gene>
    <name evidence="3" type="ORF">K7432_004241</name>
</gene>
<comment type="caution">
    <text evidence="3">The sequence shown here is derived from an EMBL/GenBank/DDBJ whole genome shotgun (WGS) entry which is preliminary data.</text>
</comment>
<dbReference type="EMBL" id="JASJQH010000143">
    <property type="protein sequence ID" value="KAK9766583.1"/>
    <property type="molecule type" value="Genomic_DNA"/>
</dbReference>
<feature type="compositionally biased region" description="Low complexity" evidence="1">
    <location>
        <begin position="108"/>
        <end position="128"/>
    </location>
</feature>
<feature type="region of interest" description="Disordered" evidence="1">
    <location>
        <begin position="101"/>
        <end position="128"/>
    </location>
</feature>
<feature type="signal peptide" evidence="2">
    <location>
        <begin position="1"/>
        <end position="19"/>
    </location>
</feature>